<comment type="caution">
    <text evidence="1">The sequence shown here is derived from an EMBL/GenBank/DDBJ whole genome shotgun (WGS) entry which is preliminary data.</text>
</comment>
<proteinExistence type="predicted"/>
<organism evidence="1 2">
    <name type="scientific">Brucella tritici</name>
    <dbReference type="NCBI Taxonomy" id="94626"/>
    <lineage>
        <taxon>Bacteria</taxon>
        <taxon>Pseudomonadati</taxon>
        <taxon>Pseudomonadota</taxon>
        <taxon>Alphaproteobacteria</taxon>
        <taxon>Hyphomicrobiales</taxon>
        <taxon>Brucellaceae</taxon>
        <taxon>Brucella/Ochrobactrum group</taxon>
        <taxon>Brucella</taxon>
    </lineage>
</organism>
<dbReference type="InterPro" id="IPR013785">
    <property type="entry name" value="Aldolase_TIM"/>
</dbReference>
<evidence type="ECO:0000313" key="1">
    <source>
        <dbReference type="EMBL" id="NKW11321.1"/>
    </source>
</evidence>
<protein>
    <submittedName>
        <fullName evidence="1">SPASM domain-containing protein</fullName>
    </submittedName>
</protein>
<evidence type="ECO:0000313" key="2">
    <source>
        <dbReference type="Proteomes" id="UP000558475"/>
    </source>
</evidence>
<dbReference type="SUPFAM" id="SSF102114">
    <property type="entry name" value="Radical SAM enzymes"/>
    <property type="match status" value="1"/>
</dbReference>
<dbReference type="InterPro" id="IPR058240">
    <property type="entry name" value="rSAM_sf"/>
</dbReference>
<dbReference type="NCBIfam" id="TIGR04085">
    <property type="entry name" value="rSAM_more_4Fe4S"/>
    <property type="match status" value="1"/>
</dbReference>
<reference evidence="1 2" key="1">
    <citation type="submission" date="2020-04" db="EMBL/GenBank/DDBJ databases">
        <title>Whole genome sequencing of clinical and environmental type strains of Ochrobactrum.</title>
        <authorList>
            <person name="Dharne M."/>
        </authorList>
    </citation>
    <scope>NUCLEOTIDE SEQUENCE [LARGE SCALE GENOMIC DNA]</scope>
    <source>
        <strain evidence="1 2">DSM 13340</strain>
    </source>
</reference>
<gene>
    <name evidence="1" type="ORF">HGG76_27370</name>
</gene>
<dbReference type="Gene3D" id="3.20.20.70">
    <property type="entry name" value="Aldolase class I"/>
    <property type="match status" value="1"/>
</dbReference>
<name>A0A7X6FSV3_9HYPH</name>
<dbReference type="EMBL" id="JAAXZB010000005">
    <property type="protein sequence ID" value="NKW11321.1"/>
    <property type="molecule type" value="Genomic_DNA"/>
</dbReference>
<dbReference type="Proteomes" id="UP000558475">
    <property type="component" value="Unassembled WGS sequence"/>
</dbReference>
<dbReference type="InterPro" id="IPR023885">
    <property type="entry name" value="4Fe4S-binding_SPASM_dom"/>
</dbReference>
<dbReference type="AlphaFoldDB" id="A0A7X6FSV3"/>
<sequence>MTVEKFKAEIDELMIQYASLIDQHVAIRIHPLGTYLSLIYGKQGRGASWPRYDCGAATRIITVAPDGVLYPCEHAATARHTRDWSLGTVVDGISDDLVRKFLGETNRTNKGCASCGKASLCDQGCRVVSAVQGTRDQCHAQENFYQFSGSARSFGIIGCQKRGHPHC</sequence>
<accession>A0A7X6FSV3</accession>